<dbReference type="EMBL" id="JARPZN010000015">
    <property type="protein sequence ID" value="MDT2691473.1"/>
    <property type="molecule type" value="Genomic_DNA"/>
</dbReference>
<organism evidence="1 2">
    <name type="scientific">Enterococcus gallinarum</name>
    <dbReference type="NCBI Taxonomy" id="1353"/>
    <lineage>
        <taxon>Bacteria</taxon>
        <taxon>Bacillati</taxon>
        <taxon>Bacillota</taxon>
        <taxon>Bacilli</taxon>
        <taxon>Lactobacillales</taxon>
        <taxon>Enterococcaceae</taxon>
        <taxon>Enterococcus</taxon>
    </lineage>
</organism>
<sequence>MVIARGNKRLPVTLNVHRQKSLSQLKKKYSKSESKLLCIALDMLVEQEKAGFEIPKLRE</sequence>
<proteinExistence type="predicted"/>
<dbReference type="Proteomes" id="UP001183682">
    <property type="component" value="Unassembled WGS sequence"/>
</dbReference>
<gene>
    <name evidence="1" type="ORF">P7E30_14950</name>
</gene>
<evidence type="ECO:0000313" key="2">
    <source>
        <dbReference type="Proteomes" id="UP001183682"/>
    </source>
</evidence>
<reference evidence="1" key="1">
    <citation type="submission" date="2023-03" db="EMBL/GenBank/DDBJ databases">
        <authorList>
            <person name="Shen W."/>
            <person name="Cai J."/>
        </authorList>
    </citation>
    <scope>NUCLEOTIDE SEQUENCE</scope>
    <source>
        <strain evidence="1">K69-2</strain>
    </source>
</reference>
<dbReference type="AlphaFoldDB" id="A0AAE4HTX0"/>
<name>A0AAE4HTX0_ENTGA</name>
<dbReference type="RefSeq" id="WP_008381280.1">
    <property type="nucleotide sequence ID" value="NZ_JARPZN010000015.1"/>
</dbReference>
<accession>A0AAE4HTX0</accession>
<protein>
    <submittedName>
        <fullName evidence="1">Uncharacterized protein</fullName>
    </submittedName>
</protein>
<comment type="caution">
    <text evidence="1">The sequence shown here is derived from an EMBL/GenBank/DDBJ whole genome shotgun (WGS) entry which is preliminary data.</text>
</comment>
<evidence type="ECO:0000313" key="1">
    <source>
        <dbReference type="EMBL" id="MDT2691473.1"/>
    </source>
</evidence>